<reference evidence="8" key="1">
    <citation type="submission" date="2014-12" db="EMBL/GenBank/DDBJ databases">
        <title>Insight into the proteome of Arion vulgaris.</title>
        <authorList>
            <person name="Aradska J."/>
            <person name="Bulat T."/>
            <person name="Smidak R."/>
            <person name="Sarate P."/>
            <person name="Gangsoo J."/>
            <person name="Sialana F."/>
            <person name="Bilban M."/>
            <person name="Lubec G."/>
        </authorList>
    </citation>
    <scope>NUCLEOTIDE SEQUENCE</scope>
    <source>
        <tissue evidence="8">Skin</tissue>
    </source>
</reference>
<comment type="function">
    <text evidence="6">Choline transporter.</text>
</comment>
<protein>
    <recommendedName>
        <fullName evidence="6">Choline transporter-like protein</fullName>
    </recommendedName>
</protein>
<evidence type="ECO:0000256" key="6">
    <source>
        <dbReference type="RuleBase" id="RU368066"/>
    </source>
</evidence>
<dbReference type="GO" id="GO:0022857">
    <property type="term" value="F:transmembrane transporter activity"/>
    <property type="evidence" value="ECO:0007669"/>
    <property type="project" value="UniProtKB-UniRule"/>
</dbReference>
<comment type="caution">
    <text evidence="6">Lacks conserved residue(s) required for the propagation of feature annotation.</text>
</comment>
<gene>
    <name evidence="8" type="primary">ORF153013</name>
    <name evidence="9" type="synonym">ORF153026</name>
</gene>
<evidence type="ECO:0000313" key="8">
    <source>
        <dbReference type="EMBL" id="CEK86290.1"/>
    </source>
</evidence>
<evidence type="ECO:0000313" key="9">
    <source>
        <dbReference type="EMBL" id="CEK86292.1"/>
    </source>
</evidence>
<feature type="region of interest" description="Disordered" evidence="7">
    <location>
        <begin position="148"/>
        <end position="172"/>
    </location>
</feature>
<feature type="transmembrane region" description="Helical" evidence="6">
    <location>
        <begin position="12"/>
        <end position="35"/>
    </location>
</feature>
<dbReference type="EMBL" id="HACG01039427">
    <property type="protein sequence ID" value="CEK86292.1"/>
    <property type="molecule type" value="Transcribed_RNA"/>
</dbReference>
<sequence>MEKILKFLTANAYIQIAINGYGFCKAARTAFMVIVSNALRVAAINCVGDFVLFLAKLGTVAVVAVVGIELFRDKHDLHYTWLPIILACIAAYFIAGCFFGLYELIIDAIFMCFVEDCDRNDGVRLPYFMSKGLMNFVKNADEAKKLAEKRQEEETKASQNTRQNRKVQIENF</sequence>
<keyword evidence="5 6" id="KW-0472">Membrane</keyword>
<dbReference type="PANTHER" id="PTHR12385">
    <property type="entry name" value="CHOLINE TRANSPORTER-LIKE (SLC FAMILY 44)"/>
    <property type="match status" value="1"/>
</dbReference>
<keyword evidence="4 6" id="KW-1133">Transmembrane helix</keyword>
<evidence type="ECO:0000256" key="4">
    <source>
        <dbReference type="ARBA" id="ARBA00022989"/>
    </source>
</evidence>
<evidence type="ECO:0000256" key="5">
    <source>
        <dbReference type="ARBA" id="ARBA00023136"/>
    </source>
</evidence>
<comment type="subcellular location">
    <subcellularLocation>
        <location evidence="6">Cell membrane</location>
        <topology evidence="6">Multi-pass membrane protein</topology>
    </subcellularLocation>
    <subcellularLocation>
        <location evidence="1">Membrane</location>
        <topology evidence="1">Multi-pass membrane protein</topology>
    </subcellularLocation>
</comment>
<dbReference type="AlphaFoldDB" id="A0A0B7B2C7"/>
<accession>A0A0B7B2C7</accession>
<dbReference type="GO" id="GO:0005886">
    <property type="term" value="C:plasma membrane"/>
    <property type="evidence" value="ECO:0007669"/>
    <property type="project" value="UniProtKB-SubCell"/>
</dbReference>
<dbReference type="Pfam" id="PF04515">
    <property type="entry name" value="Choline_transpo"/>
    <property type="match status" value="1"/>
</dbReference>
<evidence type="ECO:0000256" key="7">
    <source>
        <dbReference type="SAM" id="MobiDB-lite"/>
    </source>
</evidence>
<proteinExistence type="inferred from homology"/>
<evidence type="ECO:0000256" key="1">
    <source>
        <dbReference type="ARBA" id="ARBA00004141"/>
    </source>
</evidence>
<name>A0A0B7B2C7_9EUPU</name>
<dbReference type="PANTHER" id="PTHR12385:SF96">
    <property type="entry name" value="CHOLINE TRANSPORTER-LIKE PROTEIN"/>
    <property type="match status" value="1"/>
</dbReference>
<dbReference type="EMBL" id="HACG01039425">
    <property type="protein sequence ID" value="CEK86290.1"/>
    <property type="molecule type" value="Transcribed_RNA"/>
</dbReference>
<evidence type="ECO:0000256" key="2">
    <source>
        <dbReference type="ARBA" id="ARBA00007168"/>
    </source>
</evidence>
<evidence type="ECO:0000256" key="3">
    <source>
        <dbReference type="ARBA" id="ARBA00022692"/>
    </source>
</evidence>
<dbReference type="InterPro" id="IPR007603">
    <property type="entry name" value="Choline_transptr-like"/>
</dbReference>
<organism evidence="8">
    <name type="scientific">Arion vulgaris</name>
    <dbReference type="NCBI Taxonomy" id="1028688"/>
    <lineage>
        <taxon>Eukaryota</taxon>
        <taxon>Metazoa</taxon>
        <taxon>Spiralia</taxon>
        <taxon>Lophotrochozoa</taxon>
        <taxon>Mollusca</taxon>
        <taxon>Gastropoda</taxon>
        <taxon>Heterobranchia</taxon>
        <taxon>Euthyneura</taxon>
        <taxon>Panpulmonata</taxon>
        <taxon>Eupulmonata</taxon>
        <taxon>Stylommatophora</taxon>
        <taxon>Helicina</taxon>
        <taxon>Arionoidea</taxon>
        <taxon>Arionidae</taxon>
        <taxon>Arion</taxon>
    </lineage>
</organism>
<feature type="transmembrane region" description="Helical" evidence="6">
    <location>
        <begin position="47"/>
        <end position="68"/>
    </location>
</feature>
<feature type="transmembrane region" description="Helical" evidence="6">
    <location>
        <begin position="80"/>
        <end position="102"/>
    </location>
</feature>
<keyword evidence="3 6" id="KW-0812">Transmembrane</keyword>
<comment type="similarity">
    <text evidence="2 6">Belongs to the CTL (choline transporter-like) family.</text>
</comment>